<feature type="region of interest" description="Disordered" evidence="1">
    <location>
        <begin position="68"/>
        <end position="92"/>
    </location>
</feature>
<feature type="region of interest" description="Disordered" evidence="1">
    <location>
        <begin position="1"/>
        <end position="38"/>
    </location>
</feature>
<reference evidence="2 3" key="1">
    <citation type="journal article" date="2018" name="Mol. Biol. Evol.">
        <title>Broad Genomic Sampling Reveals a Smut Pathogenic Ancestry of the Fungal Clade Ustilaginomycotina.</title>
        <authorList>
            <person name="Kijpornyongpan T."/>
            <person name="Mondo S.J."/>
            <person name="Barry K."/>
            <person name="Sandor L."/>
            <person name="Lee J."/>
            <person name="Lipzen A."/>
            <person name="Pangilinan J."/>
            <person name="LaButti K."/>
            <person name="Hainaut M."/>
            <person name="Henrissat B."/>
            <person name="Grigoriev I.V."/>
            <person name="Spatafora J.W."/>
            <person name="Aime M.C."/>
        </authorList>
    </citation>
    <scope>NUCLEOTIDE SEQUENCE [LARGE SCALE GENOMIC DNA]</scope>
    <source>
        <strain evidence="2 3">MCA 4186</strain>
    </source>
</reference>
<accession>A0A316Z8W7</accession>
<dbReference type="GeneID" id="37273263"/>
<evidence type="ECO:0000256" key="1">
    <source>
        <dbReference type="SAM" id="MobiDB-lite"/>
    </source>
</evidence>
<protein>
    <submittedName>
        <fullName evidence="2">Uncharacterized protein</fullName>
    </submittedName>
</protein>
<dbReference type="AlphaFoldDB" id="A0A316Z8W7"/>
<keyword evidence="3" id="KW-1185">Reference proteome</keyword>
<dbReference type="RefSeq" id="XP_025597753.1">
    <property type="nucleotide sequence ID" value="XM_025745719.1"/>
</dbReference>
<evidence type="ECO:0000313" key="3">
    <source>
        <dbReference type="Proteomes" id="UP000245946"/>
    </source>
</evidence>
<feature type="compositionally biased region" description="Basic and acidic residues" evidence="1">
    <location>
        <begin position="152"/>
        <end position="164"/>
    </location>
</feature>
<evidence type="ECO:0000313" key="2">
    <source>
        <dbReference type="EMBL" id="PWN97474.1"/>
    </source>
</evidence>
<gene>
    <name evidence="2" type="ORF">FA09DRAFT_56182</name>
</gene>
<sequence>MARQTRAPLRRAYPDSAGPLATSAPLGRPADAPLEEPGHTLRRRRLVWTRSLDEARAMGMKVAHGCMREARPSAPSSEASCPPRLPGGASMARRSAGLRVHCDPRVSLQHTSAAKKSACSVPIVRPRSHLKPEKTARWRAGRARKAGSAQHVDPHLAETQERSSRVTHKQ</sequence>
<name>A0A316Z8W7_9BASI</name>
<feature type="region of interest" description="Disordered" evidence="1">
    <location>
        <begin position="116"/>
        <end position="170"/>
    </location>
</feature>
<feature type="compositionally biased region" description="Low complexity" evidence="1">
    <location>
        <begin position="72"/>
        <end position="82"/>
    </location>
</feature>
<dbReference type="EMBL" id="KZ819295">
    <property type="protein sequence ID" value="PWN97474.1"/>
    <property type="molecule type" value="Genomic_DNA"/>
</dbReference>
<dbReference type="Proteomes" id="UP000245946">
    <property type="component" value="Unassembled WGS sequence"/>
</dbReference>
<proteinExistence type="predicted"/>
<organism evidence="2 3">
    <name type="scientific">Tilletiopsis washingtonensis</name>
    <dbReference type="NCBI Taxonomy" id="58919"/>
    <lineage>
        <taxon>Eukaryota</taxon>
        <taxon>Fungi</taxon>
        <taxon>Dikarya</taxon>
        <taxon>Basidiomycota</taxon>
        <taxon>Ustilaginomycotina</taxon>
        <taxon>Exobasidiomycetes</taxon>
        <taxon>Entylomatales</taxon>
        <taxon>Entylomatales incertae sedis</taxon>
        <taxon>Tilletiopsis</taxon>
    </lineage>
</organism>